<dbReference type="GO" id="GO:0016263">
    <property type="term" value="F:glycoprotein-N-acetylgalactosamine 3-beta-galactosyltransferase activity"/>
    <property type="evidence" value="ECO:0007669"/>
    <property type="project" value="UniProtKB-EC"/>
</dbReference>
<comment type="subcellular location">
    <subcellularLocation>
        <location evidence="1">Membrane</location>
        <topology evidence="1">Single-pass type II membrane protein</topology>
    </subcellularLocation>
</comment>
<keyword evidence="8" id="KW-0547">Nucleotide-binding</keyword>
<comment type="pathway">
    <text evidence="2">Protein modification; protein glycosylation.</text>
</comment>
<feature type="region of interest" description="Disordered" evidence="12">
    <location>
        <begin position="480"/>
        <end position="527"/>
    </location>
</feature>
<evidence type="ECO:0000256" key="2">
    <source>
        <dbReference type="ARBA" id="ARBA00004922"/>
    </source>
</evidence>
<dbReference type="EC" id="2.4.1.122" evidence="4"/>
<proteinExistence type="inferred from homology"/>
<dbReference type="InterPro" id="IPR003378">
    <property type="entry name" value="Fringe-like_glycosylTrfase"/>
</dbReference>
<dbReference type="GeneID" id="43641975"/>
<dbReference type="GO" id="GO:0000166">
    <property type="term" value="F:nucleotide binding"/>
    <property type="evidence" value="ECO:0007669"/>
    <property type="project" value="UniProtKB-KW"/>
</dbReference>
<dbReference type="InterPro" id="IPR046341">
    <property type="entry name" value="SET_dom_sf"/>
</dbReference>
<reference evidence="15 16" key="1">
    <citation type="submission" date="2019-04" db="EMBL/GenBank/DDBJ databases">
        <title>Friends and foes A comparative genomics study of 23 Aspergillus species from section Flavi.</title>
        <authorList>
            <consortium name="DOE Joint Genome Institute"/>
            <person name="Kjaerbolling I."/>
            <person name="Vesth T."/>
            <person name="Frisvad J.C."/>
            <person name="Nybo J.L."/>
            <person name="Theobald S."/>
            <person name="Kildgaard S."/>
            <person name="Isbrandt T."/>
            <person name="Kuo A."/>
            <person name="Sato A."/>
            <person name="Lyhne E.K."/>
            <person name="Kogle M.E."/>
            <person name="Wiebenga A."/>
            <person name="Kun R.S."/>
            <person name="Lubbers R.J."/>
            <person name="Makela M.R."/>
            <person name="Barry K."/>
            <person name="Chovatia M."/>
            <person name="Clum A."/>
            <person name="Daum C."/>
            <person name="Haridas S."/>
            <person name="He G."/>
            <person name="LaButti K."/>
            <person name="Lipzen A."/>
            <person name="Mondo S."/>
            <person name="Riley R."/>
            <person name="Salamov A."/>
            <person name="Simmons B.A."/>
            <person name="Magnuson J.K."/>
            <person name="Henrissat B."/>
            <person name="Mortensen U.H."/>
            <person name="Larsen T.O."/>
            <person name="Devries R.P."/>
            <person name="Grigoriev I.V."/>
            <person name="Machida M."/>
            <person name="Baker S.E."/>
            <person name="Andersen M.R."/>
        </authorList>
    </citation>
    <scope>NUCLEOTIDE SEQUENCE [LARGE SCALE GENOMIC DNA]</scope>
    <source>
        <strain evidence="15 16">CBS 117625</strain>
    </source>
</reference>
<dbReference type="PANTHER" id="PTHR23033">
    <property type="entry name" value="BETA1,3-GALACTOSYLTRANSFERASE"/>
    <property type="match status" value="1"/>
</dbReference>
<dbReference type="Pfam" id="PF02434">
    <property type="entry name" value="Fringe"/>
    <property type="match status" value="1"/>
</dbReference>
<evidence type="ECO:0000256" key="8">
    <source>
        <dbReference type="ARBA" id="ARBA00022741"/>
    </source>
</evidence>
<evidence type="ECO:0000256" key="7">
    <source>
        <dbReference type="ARBA" id="ARBA00022692"/>
    </source>
</evidence>
<dbReference type="InterPro" id="IPR026050">
    <property type="entry name" value="C1GALT1/C1GALT1_chp1"/>
</dbReference>
<evidence type="ECO:0000256" key="13">
    <source>
        <dbReference type="SAM" id="Phobius"/>
    </source>
</evidence>
<keyword evidence="16" id="KW-1185">Reference proteome</keyword>
<evidence type="ECO:0000313" key="15">
    <source>
        <dbReference type="EMBL" id="KAE8133872.1"/>
    </source>
</evidence>
<organism evidence="15 16">
    <name type="scientific">Aspergillus pseudotamarii</name>
    <dbReference type="NCBI Taxonomy" id="132259"/>
    <lineage>
        <taxon>Eukaryota</taxon>
        <taxon>Fungi</taxon>
        <taxon>Dikarya</taxon>
        <taxon>Ascomycota</taxon>
        <taxon>Pezizomycotina</taxon>
        <taxon>Eurotiomycetes</taxon>
        <taxon>Eurotiomycetidae</taxon>
        <taxon>Eurotiales</taxon>
        <taxon>Aspergillaceae</taxon>
        <taxon>Aspergillus</taxon>
        <taxon>Aspergillus subgen. Circumdati</taxon>
    </lineage>
</organism>
<evidence type="ECO:0000256" key="11">
    <source>
        <dbReference type="ARBA" id="ARBA00023136"/>
    </source>
</evidence>
<dbReference type="RefSeq" id="XP_031909935.1">
    <property type="nucleotide sequence ID" value="XM_032057765.1"/>
</dbReference>
<keyword evidence="9" id="KW-0735">Signal-anchor</keyword>
<accession>A0A5N6SGS5</accession>
<evidence type="ECO:0000256" key="10">
    <source>
        <dbReference type="ARBA" id="ARBA00022989"/>
    </source>
</evidence>
<dbReference type="Gene3D" id="3.90.550.50">
    <property type="match status" value="1"/>
</dbReference>
<evidence type="ECO:0000256" key="5">
    <source>
        <dbReference type="ARBA" id="ARBA00022676"/>
    </source>
</evidence>
<gene>
    <name evidence="15" type="ORF">BDV38DRAFT_273956</name>
</gene>
<dbReference type="PANTHER" id="PTHR23033:SF40">
    <property type="entry name" value="APPLE DOMAIN-CONTAINING PROTEIN"/>
    <property type="match status" value="1"/>
</dbReference>
<feature type="domain" description="SET" evidence="14">
    <location>
        <begin position="813"/>
        <end position="919"/>
    </location>
</feature>
<feature type="transmembrane region" description="Helical" evidence="13">
    <location>
        <begin position="12"/>
        <end position="29"/>
    </location>
</feature>
<feature type="compositionally biased region" description="Polar residues" evidence="12">
    <location>
        <begin position="37"/>
        <end position="52"/>
    </location>
</feature>
<dbReference type="InterPro" id="IPR001214">
    <property type="entry name" value="SET_dom"/>
</dbReference>
<dbReference type="SMART" id="SM00317">
    <property type="entry name" value="SET"/>
    <property type="match status" value="1"/>
</dbReference>
<dbReference type="SUPFAM" id="SSF82199">
    <property type="entry name" value="SET domain"/>
    <property type="match status" value="1"/>
</dbReference>
<evidence type="ECO:0000256" key="4">
    <source>
        <dbReference type="ARBA" id="ARBA00012557"/>
    </source>
</evidence>
<name>A0A5N6SGS5_ASPPS</name>
<sequence>MSRLICSGRMLGGTAILLSTIIILVLFVNPPQTRILHSSSPQTTSSKHNSSPPWNPSDVRCSSGLPDTSHIQVVVKTGTNIIYDKLPTQLLTALRCCQDPLIFADSEQDLGGYHVYDVLANVNETRKATHPDFAYYRTIQEYLSSGRDIRQLRTSRQAAWDLDKYKFIHMLVQTWERRPGHDWYVFVEADTYLFWGNLVQWLARMDPAKPLYLGSAATFQTEKFAHGGSGVILSREAMKRVLDGDADLAARYDERMHDEIYGDFVLMKALKEKGVELSNKWPMMQGEKQNTLPFGPGPNSGSRHGCQPLITMHKVTPVDVNAMWNYEQHRKHPQEPLLISELYDYFMGRALPSERDDWYNLSDDLMFRAPGVEGERQKSPSDMTPVEKEAYSSFEQCQKACKEHSKCFQFGCVDLNNECVVPLSQLSPDVSETSYDKQDTIATSEPVIDGHGSRPLKRRKTVSGLHLAPHNQKAVIKGAESQIDGYATPDSNRTTDDAQKLSVRQVHSDTRFPQRKNPSKDTSAPVLEPTSTDKLIAGIWRQVFSPVQLSRFHSVIEPGIDIRTGVSGEVFRAVNTLCLKYYNQSQSSRALEMIVQAYWIECYEARIAVLRLENPNLSAMEIRMMGLREACAVLNWKEKDLRNRIAIWRGYKEIKDAGGWASLIFASAGVYRFCKYRTGFGEGFSTRLRHIRSSLEVAADTLHPDWRDLLQVIGQQETRQYHGHPHEWVTVTGRPAIPLTSTYEHLQLPNGFHYRFIDECVLDTAAFGTDDPRRVPEIDPDVCLVCKERQSDEIDKNQCSCFPTLFGGVRNPIPVQLFHTTSGKNNGVIARSNFDRGIAIGEFTGLITKGIEGVDVMLGGTRTRTYQIFQGQMGNFTRFINHSCRPNSQFQRFYWRGKERVIVVSRGVTAGGEITVDYSDHYWKQLNKTCLCGEPCCRFRERR</sequence>
<evidence type="ECO:0000256" key="3">
    <source>
        <dbReference type="ARBA" id="ARBA00006462"/>
    </source>
</evidence>
<evidence type="ECO:0000313" key="16">
    <source>
        <dbReference type="Proteomes" id="UP000325672"/>
    </source>
</evidence>
<dbReference type="Proteomes" id="UP000325672">
    <property type="component" value="Unassembled WGS sequence"/>
</dbReference>
<dbReference type="OrthoDB" id="308383at2759"/>
<dbReference type="AlphaFoldDB" id="A0A5N6SGS5"/>
<evidence type="ECO:0000256" key="6">
    <source>
        <dbReference type="ARBA" id="ARBA00022679"/>
    </source>
</evidence>
<keyword evidence="11 13" id="KW-0472">Membrane</keyword>
<keyword evidence="5" id="KW-0328">Glycosyltransferase</keyword>
<comment type="similarity">
    <text evidence="3">Belongs to the glycosyltransferase 31 family. Beta3-Gal-T subfamily.</text>
</comment>
<feature type="region of interest" description="Disordered" evidence="12">
    <location>
        <begin position="37"/>
        <end position="59"/>
    </location>
</feature>
<dbReference type="Pfam" id="PF00856">
    <property type="entry name" value="SET"/>
    <property type="match status" value="1"/>
</dbReference>
<dbReference type="PROSITE" id="PS50280">
    <property type="entry name" value="SET"/>
    <property type="match status" value="1"/>
</dbReference>
<keyword evidence="10 13" id="KW-1133">Transmembrane helix</keyword>
<keyword evidence="6" id="KW-0808">Transferase</keyword>
<evidence type="ECO:0000256" key="12">
    <source>
        <dbReference type="SAM" id="MobiDB-lite"/>
    </source>
</evidence>
<protein>
    <recommendedName>
        <fullName evidence="4">N-acetylgalactosaminide beta-1,3-galactosyltransferase</fullName>
        <ecNumber evidence="4">2.4.1.122</ecNumber>
    </recommendedName>
</protein>
<dbReference type="GO" id="GO:0016020">
    <property type="term" value="C:membrane"/>
    <property type="evidence" value="ECO:0007669"/>
    <property type="project" value="UniProtKB-SubCell"/>
</dbReference>
<dbReference type="EMBL" id="ML743610">
    <property type="protein sequence ID" value="KAE8133872.1"/>
    <property type="molecule type" value="Genomic_DNA"/>
</dbReference>
<dbReference type="Gene3D" id="2.170.270.10">
    <property type="entry name" value="SET domain"/>
    <property type="match status" value="1"/>
</dbReference>
<evidence type="ECO:0000256" key="9">
    <source>
        <dbReference type="ARBA" id="ARBA00022968"/>
    </source>
</evidence>
<evidence type="ECO:0000256" key="1">
    <source>
        <dbReference type="ARBA" id="ARBA00004606"/>
    </source>
</evidence>
<keyword evidence="7 13" id="KW-0812">Transmembrane</keyword>
<evidence type="ECO:0000259" key="14">
    <source>
        <dbReference type="PROSITE" id="PS50280"/>
    </source>
</evidence>